<evidence type="ECO:0000256" key="3">
    <source>
        <dbReference type="SAM" id="MobiDB-lite"/>
    </source>
</evidence>
<feature type="region of interest" description="Disordered" evidence="3">
    <location>
        <begin position="177"/>
        <end position="209"/>
    </location>
</feature>
<name>A0ABS9U103_9MICC</name>
<keyword evidence="2" id="KW-0720">Serine protease</keyword>
<proteinExistence type="predicted"/>
<evidence type="ECO:0000256" key="1">
    <source>
        <dbReference type="ARBA" id="ARBA00022801"/>
    </source>
</evidence>
<dbReference type="Gene3D" id="2.120.10.30">
    <property type="entry name" value="TolB, C-terminal domain"/>
    <property type="match status" value="1"/>
</dbReference>
<dbReference type="EMBL" id="JAKZBV010000001">
    <property type="protein sequence ID" value="MCH6470368.1"/>
    <property type="molecule type" value="Genomic_DNA"/>
</dbReference>
<evidence type="ECO:0000256" key="2">
    <source>
        <dbReference type="ARBA" id="ARBA00022825"/>
    </source>
</evidence>
<keyword evidence="2" id="KW-0645">Protease</keyword>
<keyword evidence="6" id="KW-1185">Reference proteome</keyword>
<feature type="domain" description="Peptidase S9 prolyl oligopeptidase catalytic" evidence="4">
    <location>
        <begin position="464"/>
        <end position="666"/>
    </location>
</feature>
<dbReference type="Proteomes" id="UP001202922">
    <property type="component" value="Unassembled WGS sequence"/>
</dbReference>
<dbReference type="RefSeq" id="WP_241053877.1">
    <property type="nucleotide sequence ID" value="NZ_JAKZBV010000001.1"/>
</dbReference>
<reference evidence="5 6" key="1">
    <citation type="submission" date="2022-03" db="EMBL/GenBank/DDBJ databases">
        <title>Sinomonas sp. isolated from a soil.</title>
        <authorList>
            <person name="Han J."/>
            <person name="Kim D.-U."/>
        </authorList>
    </citation>
    <scope>NUCLEOTIDE SEQUENCE [LARGE SCALE GENOMIC DNA]</scope>
    <source>
        <strain evidence="5 6">5-5</strain>
    </source>
</reference>
<accession>A0ABS9U103</accession>
<dbReference type="InterPro" id="IPR011042">
    <property type="entry name" value="6-blade_b-propeller_TolB-like"/>
</dbReference>
<dbReference type="Pfam" id="PF00326">
    <property type="entry name" value="Peptidase_S9"/>
    <property type="match status" value="1"/>
</dbReference>
<sequence>MKPSELDAIVTLSAPTADPSGTRCAVSATRSDFRADSSVGQVWEVPLDGGSPRRLTRGFCDTAPQYSPDGRYLAFLRAAPAGRPQLFVVEAEGGEPRALTDRLLGVEQFAWSPDSQMIAFLSREPEAGRYGTVDGVGPGAEDPRLVTDLNYRLNGRGYTGDQRTQLFVVDAPDVEEEPYVPSRGRAKAAESEAEDEARSGVPEARQLTSGGLDHELASFSADGKFIYTVSQFDPAAVDTLGSHVVRTPAGGGESTVVELGSPHAASVQAVREATDGAGLFVLASSLGDSGTDFVGRSTHLFWHSFDDGSTVRLSDAEEDDFGEAPGAFRVGSDGRALVLGRHRGSVRLVAFSASGERTVLEEGDAVVTGVDTAGDTVVVSFADATSPGEVAAVRDGSLKRLTDFAGRLREETRPLVPHEFTGRSADGSPVHGWVLEPEGAGPHPVLLMIHGGPFAQYTGAWFDEAQVYASAGYAVVMCNPRGSAGYGEAHGRAIKGRMGTVDYQDVLGFLDSALDSFPTLDADRLGILGGSYGGYLTAWTIAHDHRFRAAIVERGFLDPVSFIGSSDIGWFFPGEYTGWDPKDMAAQSPMAFVGQVETPCLVVHSEEDWRCPIEQAQRYYAALKLRGVEAELLVFPGENHELSRSGTPHHRRQRFEHILRWWARYLPTAANPREAAEESEAIAG</sequence>
<dbReference type="Pfam" id="PF07676">
    <property type="entry name" value="PD40"/>
    <property type="match status" value="2"/>
</dbReference>
<dbReference type="SUPFAM" id="SSF82171">
    <property type="entry name" value="DPP6 N-terminal domain-like"/>
    <property type="match status" value="1"/>
</dbReference>
<keyword evidence="1" id="KW-0378">Hydrolase</keyword>
<comment type="caution">
    <text evidence="5">The sequence shown here is derived from an EMBL/GenBank/DDBJ whole genome shotgun (WGS) entry which is preliminary data.</text>
</comment>
<dbReference type="InterPro" id="IPR011659">
    <property type="entry name" value="WD40"/>
</dbReference>
<dbReference type="SUPFAM" id="SSF53474">
    <property type="entry name" value="alpha/beta-Hydrolases"/>
    <property type="match status" value="1"/>
</dbReference>
<gene>
    <name evidence="5" type="ORF">L0M17_10315</name>
</gene>
<organism evidence="5 6">
    <name type="scientific">Sinomonas terrae</name>
    <dbReference type="NCBI Taxonomy" id="2908838"/>
    <lineage>
        <taxon>Bacteria</taxon>
        <taxon>Bacillati</taxon>
        <taxon>Actinomycetota</taxon>
        <taxon>Actinomycetes</taxon>
        <taxon>Micrococcales</taxon>
        <taxon>Micrococcaceae</taxon>
        <taxon>Sinomonas</taxon>
    </lineage>
</organism>
<evidence type="ECO:0000313" key="6">
    <source>
        <dbReference type="Proteomes" id="UP001202922"/>
    </source>
</evidence>
<evidence type="ECO:0000313" key="5">
    <source>
        <dbReference type="EMBL" id="MCH6470368.1"/>
    </source>
</evidence>
<feature type="region of interest" description="Disordered" evidence="3">
    <location>
        <begin position="1"/>
        <end position="23"/>
    </location>
</feature>
<dbReference type="InterPro" id="IPR001375">
    <property type="entry name" value="Peptidase_S9_cat"/>
</dbReference>
<dbReference type="Gene3D" id="3.40.50.1820">
    <property type="entry name" value="alpha/beta hydrolase"/>
    <property type="match status" value="1"/>
</dbReference>
<dbReference type="PANTHER" id="PTHR42776">
    <property type="entry name" value="SERINE PEPTIDASE S9 FAMILY MEMBER"/>
    <property type="match status" value="1"/>
</dbReference>
<dbReference type="PANTHER" id="PTHR42776:SF27">
    <property type="entry name" value="DIPEPTIDYL PEPTIDASE FAMILY MEMBER 6"/>
    <property type="match status" value="1"/>
</dbReference>
<protein>
    <submittedName>
        <fullName evidence="5">S9 family peptidase</fullName>
    </submittedName>
</protein>
<dbReference type="InterPro" id="IPR029058">
    <property type="entry name" value="AB_hydrolase_fold"/>
</dbReference>
<evidence type="ECO:0000259" key="4">
    <source>
        <dbReference type="Pfam" id="PF00326"/>
    </source>
</evidence>